<dbReference type="SUPFAM" id="SSF55874">
    <property type="entry name" value="ATPase domain of HSP90 chaperone/DNA topoisomerase II/histidine kinase"/>
    <property type="match status" value="1"/>
</dbReference>
<keyword evidence="10" id="KW-0808">Transferase</keyword>
<feature type="modified residue" description="4-aspartylphosphate" evidence="6">
    <location>
        <position position="1165"/>
    </location>
</feature>
<evidence type="ECO:0000313" key="10">
    <source>
        <dbReference type="EMBL" id="EHQ31190.1"/>
    </source>
</evidence>
<dbReference type="eggNOG" id="COG5002">
    <property type="taxonomic scope" value="Bacteria"/>
</dbReference>
<dbReference type="Pfam" id="PF00072">
    <property type="entry name" value="Response_reg"/>
    <property type="match status" value="1"/>
</dbReference>
<dbReference type="PROSITE" id="PS50109">
    <property type="entry name" value="HIS_KIN"/>
    <property type="match status" value="1"/>
</dbReference>
<organism evidence="10 11">
    <name type="scientific">Mucilaginibacter paludis DSM 18603</name>
    <dbReference type="NCBI Taxonomy" id="714943"/>
    <lineage>
        <taxon>Bacteria</taxon>
        <taxon>Pseudomonadati</taxon>
        <taxon>Bacteroidota</taxon>
        <taxon>Sphingobacteriia</taxon>
        <taxon>Sphingobacteriales</taxon>
        <taxon>Sphingobacteriaceae</taxon>
        <taxon>Mucilaginibacter</taxon>
    </lineage>
</organism>
<evidence type="ECO:0000256" key="4">
    <source>
        <dbReference type="ARBA" id="ARBA00023015"/>
    </source>
</evidence>
<dbReference type="InterPro" id="IPR022409">
    <property type="entry name" value="PKD/Chitinase_dom"/>
</dbReference>
<dbReference type="Gene3D" id="2.60.40.10">
    <property type="entry name" value="Immunoglobulins"/>
    <property type="match status" value="1"/>
</dbReference>
<dbReference type="Pfam" id="PF07494">
    <property type="entry name" value="Reg_prop"/>
    <property type="match status" value="6"/>
</dbReference>
<dbReference type="SMART" id="SM00448">
    <property type="entry name" value="REC"/>
    <property type="match status" value="1"/>
</dbReference>
<dbReference type="SUPFAM" id="SSF52172">
    <property type="entry name" value="CheY-like"/>
    <property type="match status" value="1"/>
</dbReference>
<accession>H1YBD6</accession>
<dbReference type="SMART" id="SM00342">
    <property type="entry name" value="HTH_ARAC"/>
    <property type="match status" value="1"/>
</dbReference>
<dbReference type="InterPro" id="IPR001789">
    <property type="entry name" value="Sig_transdc_resp-reg_receiver"/>
</dbReference>
<evidence type="ECO:0000259" key="9">
    <source>
        <dbReference type="PROSITE" id="PS50110"/>
    </source>
</evidence>
<evidence type="ECO:0000256" key="3">
    <source>
        <dbReference type="ARBA" id="ARBA00022553"/>
    </source>
</evidence>
<feature type="domain" description="Histidine kinase" evidence="8">
    <location>
        <begin position="833"/>
        <end position="1065"/>
    </location>
</feature>
<dbReference type="InterPro" id="IPR015943">
    <property type="entry name" value="WD40/YVTN_repeat-like_dom_sf"/>
</dbReference>
<dbReference type="Pfam" id="PF00512">
    <property type="entry name" value="HisKA"/>
    <property type="match status" value="1"/>
</dbReference>
<dbReference type="InterPro" id="IPR004358">
    <property type="entry name" value="Sig_transdc_His_kin-like_C"/>
</dbReference>
<dbReference type="Pfam" id="PF12833">
    <property type="entry name" value="HTH_18"/>
    <property type="match status" value="1"/>
</dbReference>
<evidence type="ECO:0000313" key="11">
    <source>
        <dbReference type="Proteomes" id="UP000002774"/>
    </source>
</evidence>
<dbReference type="PRINTS" id="PR00344">
    <property type="entry name" value="BCTRLSENSOR"/>
</dbReference>
<dbReference type="Gene3D" id="1.10.287.130">
    <property type="match status" value="1"/>
</dbReference>
<evidence type="ECO:0000259" key="8">
    <source>
        <dbReference type="PROSITE" id="PS50109"/>
    </source>
</evidence>
<dbReference type="FunFam" id="2.60.40.10:FF:000791">
    <property type="entry name" value="Two-component system sensor histidine kinase/response regulator"/>
    <property type="match status" value="1"/>
</dbReference>
<dbReference type="PROSITE" id="PS50110">
    <property type="entry name" value="RESPONSE_REGULATORY"/>
    <property type="match status" value="1"/>
</dbReference>
<dbReference type="Gene3D" id="2.130.10.10">
    <property type="entry name" value="YVTN repeat-like/Quinoprotein amine dehydrogenase"/>
    <property type="match status" value="2"/>
</dbReference>
<protein>
    <recommendedName>
        <fullName evidence="2">histidine kinase</fullName>
        <ecNumber evidence="2">2.7.13.3</ecNumber>
    </recommendedName>
</protein>
<dbReference type="RefSeq" id="WP_008513464.1">
    <property type="nucleotide sequence ID" value="NZ_CM001403.1"/>
</dbReference>
<feature type="domain" description="Response regulatory" evidence="9">
    <location>
        <begin position="1117"/>
        <end position="1232"/>
    </location>
</feature>
<evidence type="ECO:0000256" key="6">
    <source>
        <dbReference type="PROSITE-ProRule" id="PRU00169"/>
    </source>
</evidence>
<sequence length="1368" mass="155288">MLALCIAFKSSAQARKLKFKHISIEQGLSNSTIEVIFQDSRGFMWFGTRDGLNRYDGNSITVYRNNLKDTTSISDNYISCIYEDRYHNLWIGTINGLNSYNSDRNNFIRYKHSGSNVNSISSNNITGISRDNHDGLWISTNGGGLNHFNLNTRTFNRPYINRQAADIHYLYADKNQNLWLGTATGLVFFDVKTKRFSSYPNRVDIPKDSKTNVINFIQQDASGALWLGTEDNGLILFDPAKNVFTPIRHSDQDDGSLSGNMIKSLLVDHSGQLWAGTINGGLNQYDAKNHVFNHYQNQPQNSSSLSQRTISALFEDRQGNLWVGTHRGGINLYTPGADKFKLFQQEASGKGLSYNDVKTFCQDRDGDIWIGTDGGGLNLFDKEINIVRHYRYNPKQKNTLGADAVLDITQDSRNNIWVSTWGGGLNLLDKQTGNFTRFLNNPADSKSISSNKVQKVFEDSRKNLWVATYYGGLNLYNRKTHTFTRVNYDAAHKTSLKGNNVISVNEDKAGNIWIGTDDGGLNCYDPVYKTFTHYFDDGERMPDLRVIFVDSKGRVWIGQAGLYLFDAVHKKFALYTGKGGLSTEFIKGIAEDEKGNFWISTSNGLTQFNPDNYYCKKYNTGDGLQGLEFEANAFLKTRDGQLLFGGVNGFNAFYPHSISVNQFIPPVYITNFQIFNKKVIAGEKDSPLQKDVSLTSQINLTYRQSDFSFNYASLNYTSSDNNQYAYKLEGLDKTWNYVGNQKKANYTNLSPGTYTFRVKASNNDGVWNEKGASLKIVIAPPFWKTWWFTLLIAGIVFMSTYYILRLKRNLELRKLEEQKREEIHQLQLQFFTNISHEFRTPLTLILGPLEILRKGESRIGFTHYYNTIHRNANRLMGLINELMDFRKVESGVLNLKVMPGNPNLFLSEIADEFYDLAQEKNITFKVNQSDRVSEAWFDRQIVEKIMLNLVNNAFKYTPNNGEIVLEVLSSLKDFKAAFQNELMIKNGYQSKNYIYFRVADSGIGISKESIQHLFERYYRITESHMGSGVGLAFVKSLTTLHKGEIYVYSQKGEGTEIIIALPCNAANYDKDERWLQNADAGIQLESIQYKGAQYLSTAEVAPRVAVVNPSLATGFKHVLIVDDNEELRAFLIDSLSPYFEVDGCADGYAALEKIKHHVPDLIISDVMMPGMDGNAFCKAVKQNEATSYIPFIMLTAKDALDSNIEGVESGADFYFAKPISIGLLLLTINNIFEQSQKLKKLYINKHYTEGREQVHAAKDKEFLDKLTGVIEAQLTNPDLDVDYLCSELNMGRTKLYEKLKSTAGQSIIEFVRTIKLRNAARIMTHEDVSITEVMYRVGIQTQSYFTKAFKKEFNKTPSQFLQDIDRKN</sequence>
<proteinExistence type="predicted"/>
<dbReference type="SMART" id="SM00388">
    <property type="entry name" value="HisKA"/>
    <property type="match status" value="1"/>
</dbReference>
<dbReference type="InterPro" id="IPR003594">
    <property type="entry name" value="HATPase_dom"/>
</dbReference>
<dbReference type="SMART" id="SM00089">
    <property type="entry name" value="PKD"/>
    <property type="match status" value="1"/>
</dbReference>
<dbReference type="InterPro" id="IPR011006">
    <property type="entry name" value="CheY-like_superfamily"/>
</dbReference>
<dbReference type="SUPFAM" id="SSF46689">
    <property type="entry name" value="Homeodomain-like"/>
    <property type="match status" value="1"/>
</dbReference>
<reference evidence="10" key="1">
    <citation type="submission" date="2011-09" db="EMBL/GenBank/DDBJ databases">
        <title>The permanent draft genome of Mucilaginibacter paludis DSM 18603.</title>
        <authorList>
            <consortium name="US DOE Joint Genome Institute (JGI-PGF)"/>
            <person name="Lucas S."/>
            <person name="Han J."/>
            <person name="Lapidus A."/>
            <person name="Bruce D."/>
            <person name="Goodwin L."/>
            <person name="Pitluck S."/>
            <person name="Peters L."/>
            <person name="Kyrpides N."/>
            <person name="Mavromatis K."/>
            <person name="Ivanova N."/>
            <person name="Mikhailova N."/>
            <person name="Held B."/>
            <person name="Detter J.C."/>
            <person name="Tapia R."/>
            <person name="Han C."/>
            <person name="Land M."/>
            <person name="Hauser L."/>
            <person name="Markowitz V."/>
            <person name="Cheng J.-F."/>
            <person name="Hugenholtz P."/>
            <person name="Woyke T."/>
            <person name="Wu D."/>
            <person name="Tindall B."/>
            <person name="Brambilla E."/>
            <person name="Klenk H.-P."/>
            <person name="Eisen J.A."/>
        </authorList>
    </citation>
    <scope>NUCLEOTIDE SEQUENCE [LARGE SCALE GENOMIC DNA]</scope>
    <source>
        <strain evidence="10">DSM 18603</strain>
    </source>
</reference>
<dbReference type="HOGENOM" id="CLU_000445_28_1_10"/>
<dbReference type="InterPro" id="IPR018060">
    <property type="entry name" value="HTH_AraC"/>
</dbReference>
<keyword evidence="3 6" id="KW-0597">Phosphoprotein</keyword>
<dbReference type="EC" id="2.7.13.3" evidence="2"/>
<evidence type="ECO:0000256" key="1">
    <source>
        <dbReference type="ARBA" id="ARBA00000085"/>
    </source>
</evidence>
<dbReference type="SMART" id="SM00387">
    <property type="entry name" value="HATPase_c"/>
    <property type="match status" value="1"/>
</dbReference>
<keyword evidence="10" id="KW-0418">Kinase</keyword>
<dbReference type="InterPro" id="IPR036890">
    <property type="entry name" value="HATPase_C_sf"/>
</dbReference>
<dbReference type="GO" id="GO:0000155">
    <property type="term" value="F:phosphorelay sensor kinase activity"/>
    <property type="evidence" value="ECO:0007669"/>
    <property type="project" value="InterPro"/>
</dbReference>
<gene>
    <name evidence="10" type="ORF">Mucpa_7147</name>
</gene>
<dbReference type="Pfam" id="PF02518">
    <property type="entry name" value="HATPase_c"/>
    <property type="match status" value="1"/>
</dbReference>
<keyword evidence="11" id="KW-1185">Reference proteome</keyword>
<dbReference type="GO" id="GO:0003700">
    <property type="term" value="F:DNA-binding transcription factor activity"/>
    <property type="evidence" value="ECO:0007669"/>
    <property type="project" value="InterPro"/>
</dbReference>
<evidence type="ECO:0000259" key="7">
    <source>
        <dbReference type="PROSITE" id="PS01124"/>
    </source>
</evidence>
<dbReference type="PANTHER" id="PTHR43547:SF2">
    <property type="entry name" value="HYBRID SIGNAL TRANSDUCTION HISTIDINE KINASE C"/>
    <property type="match status" value="1"/>
</dbReference>
<dbReference type="EMBL" id="CM001403">
    <property type="protein sequence ID" value="EHQ31190.1"/>
    <property type="molecule type" value="Genomic_DNA"/>
</dbReference>
<dbReference type="Gene3D" id="3.30.565.10">
    <property type="entry name" value="Histidine kinase-like ATPase, C-terminal domain"/>
    <property type="match status" value="1"/>
</dbReference>
<evidence type="ECO:0000256" key="5">
    <source>
        <dbReference type="ARBA" id="ARBA00023163"/>
    </source>
</evidence>
<dbReference type="InterPro" id="IPR013783">
    <property type="entry name" value="Ig-like_fold"/>
</dbReference>
<comment type="catalytic activity">
    <reaction evidence="1">
        <text>ATP + protein L-histidine = ADP + protein N-phospho-L-histidine.</text>
        <dbReference type="EC" id="2.7.13.3"/>
    </reaction>
</comment>
<feature type="domain" description="HTH araC/xylS-type" evidence="7">
    <location>
        <begin position="1264"/>
        <end position="1363"/>
    </location>
</feature>
<dbReference type="PROSITE" id="PS01124">
    <property type="entry name" value="HTH_ARAC_FAMILY_2"/>
    <property type="match status" value="1"/>
</dbReference>
<dbReference type="SUPFAM" id="SSF47384">
    <property type="entry name" value="Homodimeric domain of signal transducing histidine kinase"/>
    <property type="match status" value="1"/>
</dbReference>
<dbReference type="STRING" id="714943.Mucpa_7147"/>
<name>H1YBD6_9SPHI</name>
<dbReference type="eggNOG" id="COG0745">
    <property type="taxonomic scope" value="Bacteria"/>
</dbReference>
<dbReference type="Gene3D" id="3.40.50.2300">
    <property type="match status" value="1"/>
</dbReference>
<dbReference type="InterPro" id="IPR009057">
    <property type="entry name" value="Homeodomain-like_sf"/>
</dbReference>
<evidence type="ECO:0000256" key="2">
    <source>
        <dbReference type="ARBA" id="ARBA00012438"/>
    </source>
</evidence>
<keyword evidence="4" id="KW-0805">Transcription regulation</keyword>
<dbReference type="InterPro" id="IPR011123">
    <property type="entry name" value="Y_Y_Y"/>
</dbReference>
<dbReference type="GO" id="GO:0043565">
    <property type="term" value="F:sequence-specific DNA binding"/>
    <property type="evidence" value="ECO:0007669"/>
    <property type="project" value="InterPro"/>
</dbReference>
<dbReference type="PANTHER" id="PTHR43547">
    <property type="entry name" value="TWO-COMPONENT HISTIDINE KINASE"/>
    <property type="match status" value="1"/>
</dbReference>
<dbReference type="Pfam" id="PF07495">
    <property type="entry name" value="Y_Y_Y"/>
    <property type="match status" value="1"/>
</dbReference>
<dbReference type="CDD" id="cd00082">
    <property type="entry name" value="HisKA"/>
    <property type="match status" value="1"/>
</dbReference>
<dbReference type="InterPro" id="IPR011110">
    <property type="entry name" value="Reg_prop"/>
</dbReference>
<dbReference type="SUPFAM" id="SSF63829">
    <property type="entry name" value="Calcium-dependent phosphotriesterase"/>
    <property type="match status" value="3"/>
</dbReference>
<keyword evidence="5" id="KW-0804">Transcription</keyword>
<dbReference type="Gene3D" id="1.10.10.60">
    <property type="entry name" value="Homeodomain-like"/>
    <property type="match status" value="1"/>
</dbReference>
<dbReference type="InterPro" id="IPR005467">
    <property type="entry name" value="His_kinase_dom"/>
</dbReference>
<dbReference type="Proteomes" id="UP000002774">
    <property type="component" value="Chromosome"/>
</dbReference>
<dbReference type="eggNOG" id="COG3292">
    <property type="taxonomic scope" value="Bacteria"/>
</dbReference>
<dbReference type="InterPro" id="IPR036097">
    <property type="entry name" value="HisK_dim/P_sf"/>
</dbReference>
<dbReference type="CDD" id="cd00146">
    <property type="entry name" value="PKD"/>
    <property type="match status" value="1"/>
</dbReference>
<dbReference type="InterPro" id="IPR003661">
    <property type="entry name" value="HisK_dim/P_dom"/>
</dbReference>